<dbReference type="Gene3D" id="3.40.1090.10">
    <property type="entry name" value="Cytosolic phospholipase A2 catalytic domain"/>
    <property type="match status" value="2"/>
</dbReference>
<dbReference type="GO" id="GO:0016787">
    <property type="term" value="F:hydrolase activity"/>
    <property type="evidence" value="ECO:0007669"/>
    <property type="project" value="UniProtKB-UniRule"/>
</dbReference>
<keyword evidence="1 4" id="KW-0378">Hydrolase</keyword>
<dbReference type="SUPFAM" id="SSF52151">
    <property type="entry name" value="FabD/lysophospholipase-like"/>
    <property type="match status" value="1"/>
</dbReference>
<comment type="caution">
    <text evidence="4">Lacks conserved residue(s) required for the propagation of feature annotation.</text>
</comment>
<dbReference type="PANTHER" id="PTHR14226">
    <property type="entry name" value="NEUROPATHY TARGET ESTERASE/SWISS CHEESE D.MELANOGASTER"/>
    <property type="match status" value="1"/>
</dbReference>
<feature type="non-terminal residue" evidence="7">
    <location>
        <position position="1"/>
    </location>
</feature>
<sequence length="281" mass="30775">THIGVLKVLEREGLKPSLVSGTSAGGIIALLYGAGLSPRDMEELAVKIKPKDLYNCLFTVGVGISIISYNLLKLLGYKKNMLKFPLGVFKPAGLLKKVLEILGPMSMKQLKEEIAIISVDLYSGKRIVFGNYQRELLRGVNDYIPVQDAAVLTALEATSAVPGIFTPVKFNKYLLADGGIVENVPVRILANLGYEKIIGVALTKPEGNKYHIKNIVDVLGSSMEIIMNSNTEKDVEQFAKLVLRPQVSGMGWNDFDLIPWAIRRGEEEAYNSLAKIAEIVS</sequence>
<dbReference type="STRING" id="870242.cpu_02670"/>
<protein>
    <submittedName>
        <fullName evidence="7">Patatin</fullName>
    </submittedName>
</protein>
<evidence type="ECO:0000313" key="7">
    <source>
        <dbReference type="EMBL" id="GAV21757.1"/>
    </source>
</evidence>
<keyword evidence="8" id="KW-1185">Reference proteome</keyword>
<gene>
    <name evidence="7" type="ORF">cpu_02670</name>
</gene>
<feature type="active site" description="Proton acceptor" evidence="4">
    <location>
        <position position="177"/>
    </location>
</feature>
<evidence type="ECO:0000259" key="6">
    <source>
        <dbReference type="PROSITE" id="PS51635"/>
    </source>
</evidence>
<evidence type="ECO:0000256" key="3">
    <source>
        <dbReference type="ARBA" id="ARBA00023098"/>
    </source>
</evidence>
<feature type="active site" description="Nucleophile" evidence="4">
    <location>
        <position position="23"/>
    </location>
</feature>
<comment type="caution">
    <text evidence="7">The sequence shown here is derived from an EMBL/GenBank/DDBJ whole genome shotgun (WGS) entry which is preliminary data.</text>
</comment>
<dbReference type="OrthoDB" id="9770965at2"/>
<feature type="transmembrane region" description="Helical" evidence="5">
    <location>
        <begin position="14"/>
        <end position="32"/>
    </location>
</feature>
<reference evidence="8" key="1">
    <citation type="submission" date="2016-12" db="EMBL/GenBank/DDBJ databases">
        <title>Draft Genome Sequences od Carboxydothermus pertinax and islandicus, Hydrogenogenic Carboxydotrophic Bacteria.</title>
        <authorList>
            <person name="Fukuyama Y."/>
            <person name="Ohmae K."/>
            <person name="Yoneda Y."/>
            <person name="Yoshida T."/>
            <person name="Sako Y."/>
        </authorList>
    </citation>
    <scope>NUCLEOTIDE SEQUENCE [LARGE SCALE GENOMIC DNA]</scope>
    <source>
        <strain evidence="8">Ug1</strain>
    </source>
</reference>
<dbReference type="InterPro" id="IPR002641">
    <property type="entry name" value="PNPLA_dom"/>
</dbReference>
<dbReference type="EMBL" id="BDJK01000006">
    <property type="protein sequence ID" value="GAV21757.1"/>
    <property type="molecule type" value="Genomic_DNA"/>
</dbReference>
<keyword evidence="2 4" id="KW-0442">Lipid degradation</keyword>
<feature type="domain" description="PNPLA" evidence="6">
    <location>
        <begin position="1"/>
        <end position="190"/>
    </location>
</feature>
<keyword evidence="3 4" id="KW-0443">Lipid metabolism</keyword>
<evidence type="ECO:0000313" key="8">
    <source>
        <dbReference type="Proteomes" id="UP000187485"/>
    </source>
</evidence>
<keyword evidence="5" id="KW-0472">Membrane</keyword>
<proteinExistence type="predicted"/>
<name>A0A1L8CS91_9THEO</name>
<evidence type="ECO:0000256" key="2">
    <source>
        <dbReference type="ARBA" id="ARBA00022963"/>
    </source>
</evidence>
<feature type="transmembrane region" description="Helical" evidence="5">
    <location>
        <begin position="53"/>
        <end position="72"/>
    </location>
</feature>
<evidence type="ECO:0000256" key="1">
    <source>
        <dbReference type="ARBA" id="ARBA00022801"/>
    </source>
</evidence>
<keyword evidence="5" id="KW-1133">Transmembrane helix</keyword>
<dbReference type="PROSITE" id="PS51635">
    <property type="entry name" value="PNPLA"/>
    <property type="match status" value="1"/>
</dbReference>
<dbReference type="AlphaFoldDB" id="A0A1L8CS91"/>
<feature type="short sequence motif" description="GXSXG" evidence="4">
    <location>
        <begin position="21"/>
        <end position="25"/>
    </location>
</feature>
<dbReference type="InterPro" id="IPR050301">
    <property type="entry name" value="NTE"/>
</dbReference>
<keyword evidence="5" id="KW-0812">Transmembrane</keyword>
<accession>A0A1L8CS91</accession>
<dbReference type="Proteomes" id="UP000187485">
    <property type="component" value="Unassembled WGS sequence"/>
</dbReference>
<organism evidence="7 8">
    <name type="scientific">Carboxydothermus pertinax</name>
    <dbReference type="NCBI Taxonomy" id="870242"/>
    <lineage>
        <taxon>Bacteria</taxon>
        <taxon>Bacillati</taxon>
        <taxon>Bacillota</taxon>
        <taxon>Clostridia</taxon>
        <taxon>Thermoanaerobacterales</taxon>
        <taxon>Thermoanaerobacteraceae</taxon>
        <taxon>Carboxydothermus</taxon>
    </lineage>
</organism>
<dbReference type="RefSeq" id="WP_075858211.1">
    <property type="nucleotide sequence ID" value="NZ_BDJK01000006.1"/>
</dbReference>
<dbReference type="Pfam" id="PF01734">
    <property type="entry name" value="Patatin"/>
    <property type="match status" value="1"/>
</dbReference>
<evidence type="ECO:0000256" key="5">
    <source>
        <dbReference type="SAM" id="Phobius"/>
    </source>
</evidence>
<dbReference type="GO" id="GO:0016042">
    <property type="term" value="P:lipid catabolic process"/>
    <property type="evidence" value="ECO:0007669"/>
    <property type="project" value="UniProtKB-UniRule"/>
</dbReference>
<evidence type="ECO:0000256" key="4">
    <source>
        <dbReference type="PROSITE-ProRule" id="PRU01161"/>
    </source>
</evidence>
<dbReference type="InterPro" id="IPR016035">
    <property type="entry name" value="Acyl_Trfase/lysoPLipase"/>
</dbReference>
<dbReference type="PANTHER" id="PTHR14226:SF29">
    <property type="entry name" value="NEUROPATHY TARGET ESTERASE SWS"/>
    <property type="match status" value="1"/>
</dbReference>
<feature type="short sequence motif" description="DGA/G" evidence="4">
    <location>
        <begin position="177"/>
        <end position="179"/>
    </location>
</feature>